<keyword evidence="9" id="KW-1185">Reference proteome</keyword>
<dbReference type="InterPro" id="IPR044770">
    <property type="entry name" value="MFS_spinster-like"/>
</dbReference>
<feature type="transmembrane region" description="Helical" evidence="6">
    <location>
        <begin position="286"/>
        <end position="305"/>
    </location>
</feature>
<feature type="transmembrane region" description="Helical" evidence="6">
    <location>
        <begin position="215"/>
        <end position="236"/>
    </location>
</feature>
<comment type="caution">
    <text evidence="8">The sequence shown here is derived from an EMBL/GenBank/DDBJ whole genome shotgun (WGS) entry which is preliminary data.</text>
</comment>
<evidence type="ECO:0000256" key="1">
    <source>
        <dbReference type="ARBA" id="ARBA00004141"/>
    </source>
</evidence>
<evidence type="ECO:0000259" key="7">
    <source>
        <dbReference type="PROSITE" id="PS50850"/>
    </source>
</evidence>
<dbReference type="GO" id="GO:0022857">
    <property type="term" value="F:transmembrane transporter activity"/>
    <property type="evidence" value="ECO:0007669"/>
    <property type="project" value="InterPro"/>
</dbReference>
<keyword evidence="5 6" id="KW-0472">Membrane</keyword>
<dbReference type="CDD" id="cd17328">
    <property type="entry name" value="MFS_spinster_like"/>
    <property type="match status" value="1"/>
</dbReference>
<keyword evidence="4 6" id="KW-1133">Transmembrane helix</keyword>
<evidence type="ECO:0000313" key="8">
    <source>
        <dbReference type="EMBL" id="KHL25250.1"/>
    </source>
</evidence>
<dbReference type="Gene3D" id="1.20.1250.20">
    <property type="entry name" value="MFS general substrate transporter like domains"/>
    <property type="match status" value="2"/>
</dbReference>
<feature type="transmembrane region" description="Helical" evidence="6">
    <location>
        <begin position="311"/>
        <end position="334"/>
    </location>
</feature>
<feature type="transmembrane region" description="Helical" evidence="6">
    <location>
        <begin position="138"/>
        <end position="162"/>
    </location>
</feature>
<evidence type="ECO:0000313" key="9">
    <source>
        <dbReference type="Proteomes" id="UP000030988"/>
    </source>
</evidence>
<evidence type="ECO:0000256" key="2">
    <source>
        <dbReference type="ARBA" id="ARBA00022448"/>
    </source>
</evidence>
<feature type="transmembrane region" description="Helical" evidence="6">
    <location>
        <begin position="12"/>
        <end position="35"/>
    </location>
</feature>
<feature type="domain" description="Major facilitator superfamily (MFS) profile" evidence="7">
    <location>
        <begin position="13"/>
        <end position="407"/>
    </location>
</feature>
<dbReference type="InterPro" id="IPR011701">
    <property type="entry name" value="MFS"/>
</dbReference>
<evidence type="ECO:0000256" key="4">
    <source>
        <dbReference type="ARBA" id="ARBA00022989"/>
    </source>
</evidence>
<protein>
    <submittedName>
        <fullName evidence="8">MFS transporter</fullName>
    </submittedName>
</protein>
<dbReference type="SUPFAM" id="SSF103473">
    <property type="entry name" value="MFS general substrate transporter"/>
    <property type="match status" value="1"/>
</dbReference>
<keyword evidence="3 6" id="KW-0812">Transmembrane</keyword>
<accession>A0A0B2BZI6</accession>
<evidence type="ECO:0000256" key="5">
    <source>
        <dbReference type="ARBA" id="ARBA00023136"/>
    </source>
</evidence>
<dbReference type="PANTHER" id="PTHR23505">
    <property type="entry name" value="SPINSTER"/>
    <property type="match status" value="1"/>
</dbReference>
<feature type="transmembrane region" description="Helical" evidence="6">
    <location>
        <begin position="386"/>
        <end position="407"/>
    </location>
</feature>
<feature type="transmembrane region" description="Helical" evidence="6">
    <location>
        <begin position="47"/>
        <end position="68"/>
    </location>
</feature>
<organism evidence="8 9">
    <name type="scientific">Croceibacterium mercuriale</name>
    <dbReference type="NCBI Taxonomy" id="1572751"/>
    <lineage>
        <taxon>Bacteria</taxon>
        <taxon>Pseudomonadati</taxon>
        <taxon>Pseudomonadota</taxon>
        <taxon>Alphaproteobacteria</taxon>
        <taxon>Sphingomonadales</taxon>
        <taxon>Erythrobacteraceae</taxon>
        <taxon>Croceibacterium</taxon>
    </lineage>
</organism>
<dbReference type="AlphaFoldDB" id="A0A0B2BZI6"/>
<dbReference type="GO" id="GO:0016020">
    <property type="term" value="C:membrane"/>
    <property type="evidence" value="ECO:0007669"/>
    <property type="project" value="UniProtKB-SubCell"/>
</dbReference>
<evidence type="ECO:0000256" key="3">
    <source>
        <dbReference type="ARBA" id="ARBA00022692"/>
    </source>
</evidence>
<dbReference type="InterPro" id="IPR036259">
    <property type="entry name" value="MFS_trans_sf"/>
</dbReference>
<feature type="transmembrane region" description="Helical" evidence="6">
    <location>
        <begin position="248"/>
        <end position="274"/>
    </location>
</feature>
<reference evidence="8 9" key="1">
    <citation type="submission" date="2014-11" db="EMBL/GenBank/DDBJ databases">
        <title>Draft genome sequence of Kirrobacter mercurialis.</title>
        <authorList>
            <person name="Coil D.A."/>
            <person name="Eisen J.A."/>
        </authorList>
    </citation>
    <scope>NUCLEOTIDE SEQUENCE [LARGE SCALE GENOMIC DNA]</scope>
    <source>
        <strain evidence="8 9">Coronado</strain>
    </source>
</reference>
<dbReference type="Pfam" id="PF07690">
    <property type="entry name" value="MFS_1"/>
    <property type="match status" value="1"/>
</dbReference>
<feature type="transmembrane region" description="Helical" evidence="6">
    <location>
        <begin position="168"/>
        <end position="188"/>
    </location>
</feature>
<dbReference type="STRING" id="1572751.PK98_00335"/>
<gene>
    <name evidence="8" type="ORF">PK98_00335</name>
</gene>
<feature type="transmembrane region" description="Helical" evidence="6">
    <location>
        <begin position="105"/>
        <end position="126"/>
    </location>
</feature>
<sequence>MRQATGDTRPGIVLAMLLLVYICNFVDRQILAILAAPIQRDLLLDDAQMGLLGGVAFALLYATCGVPLSALADRTGRARVIGWSLVVWSACTALCAAAQGFWHIFLARLGVGVGEAGGVAPSYALIGEYFPSHQRARALAIYSLGIPIGSAAGVLAGGTIAALVDWRLAFMVVGAVGLVLAPVFMRLVRDRPAAARVAPTSLRRTAGLLVRRRSFWLLSLAQALASMAGYGIVFWLPSVLQRSFGLDLLGSAQFFAGLLLLGGIAGVLGGGWLGDRLGRRDRAWHAWLPGMAFLLSAPLFAAGIVSGNWRAAFALFLVPQALSYFWMGPILSAVQHLVAAAERSMASALFLLVNNLLGLAGGTWALGLLADRLRPLYGDDALRHAMLWSLLFYLAAGLLLLAGGRWIRQDWMPEPAPQAG</sequence>
<proteinExistence type="predicted"/>
<dbReference type="PANTHER" id="PTHR23505:SF79">
    <property type="entry name" value="PROTEIN SPINSTER"/>
    <property type="match status" value="1"/>
</dbReference>
<dbReference type="PROSITE" id="PS50850">
    <property type="entry name" value="MFS"/>
    <property type="match status" value="1"/>
</dbReference>
<comment type="subcellular location">
    <subcellularLocation>
        <location evidence="1">Membrane</location>
        <topology evidence="1">Multi-pass membrane protein</topology>
    </subcellularLocation>
</comment>
<name>A0A0B2BZI6_9SPHN</name>
<dbReference type="Proteomes" id="UP000030988">
    <property type="component" value="Unassembled WGS sequence"/>
</dbReference>
<dbReference type="InterPro" id="IPR020846">
    <property type="entry name" value="MFS_dom"/>
</dbReference>
<keyword evidence="2" id="KW-0813">Transport</keyword>
<feature type="transmembrane region" description="Helical" evidence="6">
    <location>
        <begin position="80"/>
        <end position="99"/>
    </location>
</feature>
<evidence type="ECO:0000256" key="6">
    <source>
        <dbReference type="SAM" id="Phobius"/>
    </source>
</evidence>
<dbReference type="OrthoDB" id="7400989at2"/>
<dbReference type="RefSeq" id="WP_039093504.1">
    <property type="nucleotide sequence ID" value="NZ_JTDN01000001.1"/>
</dbReference>
<feature type="transmembrane region" description="Helical" evidence="6">
    <location>
        <begin position="346"/>
        <end position="366"/>
    </location>
</feature>
<dbReference type="EMBL" id="JTDN01000001">
    <property type="protein sequence ID" value="KHL25250.1"/>
    <property type="molecule type" value="Genomic_DNA"/>
</dbReference>